<evidence type="ECO:0000256" key="13">
    <source>
        <dbReference type="ARBA" id="ARBA00023136"/>
    </source>
</evidence>
<evidence type="ECO:0000256" key="11">
    <source>
        <dbReference type="ARBA" id="ARBA00023065"/>
    </source>
</evidence>
<dbReference type="EMBL" id="JXJU01000005">
    <property type="protein sequence ID" value="PCS00131.1"/>
    <property type="molecule type" value="Genomic_DNA"/>
</dbReference>
<accession>A0A2A5RLJ5</accession>
<dbReference type="GO" id="GO:0005525">
    <property type="term" value="F:GTP binding"/>
    <property type="evidence" value="ECO:0007669"/>
    <property type="project" value="UniProtKB-KW"/>
</dbReference>
<feature type="transmembrane region" description="Helical" evidence="17">
    <location>
        <begin position="661"/>
        <end position="680"/>
    </location>
</feature>
<feature type="transmembrane region" description="Helical" evidence="17">
    <location>
        <begin position="331"/>
        <end position="356"/>
    </location>
</feature>
<evidence type="ECO:0000256" key="17">
    <source>
        <dbReference type="RuleBase" id="RU362098"/>
    </source>
</evidence>
<dbReference type="SUPFAM" id="SSF52540">
    <property type="entry name" value="P-loop containing nucleoside triphosphate hydrolases"/>
    <property type="match status" value="1"/>
</dbReference>
<dbReference type="Pfam" id="PF07664">
    <property type="entry name" value="FeoB_C"/>
    <property type="match status" value="1"/>
</dbReference>
<sequence>MTIIALLGNPNSGKTSIFNIITGSNQQVGNWPGVTVERKSGRYKKDKTITIQDLPGLYSLSPYSLEEQVTRDYLSLTPPDVLVNIIDSTNLERSLYLTLQLMEFGIPMVLALNMSDLVEREGKSIDLEKLSYRLGLPIVKTSAVKNRGLDELINLAKKIPKTQALDYDHRLEGALSEIAKVIHSNRRFDQIKCFEGDKLALSVLTEKQLLEIDDIVSISEKILNDDRESIIVNERYDLISQIVRLCVTESEGKSIKLTDKIDQIVTNKWLGLPIFVLIMWAVYYLSIQTVGTIASDWINNVLFAQWIPNFASFILAHLQIVPWLQDLVLNGIIAGIGAILGFIPQIFVLFLLLGILEDSGYMARVAFIMDRIFRKFGLSGKSFIPMLISSGCGVPGIMATRTIEQERDRKITIMVTTFMPCSAKLPIIALISGAFFRQASWVAPSAYFLGMGMIILSGIILKKTKMFAGDVSAFIMELPIYHLPQIFTVLKYAFNHAFSFIKRAGTIIFAMNVLIWFTSNYNWTFQNVATSQSILADFGRLIALFFAPLGFGEWRAAVATLTGLVAKETIVGTMGVLYAHDTSNTHQLWEAVRHAYTPLSAYSLLVFNLLCAPCIAAISTIYKEMGDVKWTMRAVGFQTLVAYMMSFIIYQIGFAIQSSQFTLMTLLASFALATGLYFIFRKGEEPTYELA</sequence>
<feature type="transmembrane region" description="Helical" evidence="17">
    <location>
        <begin position="411"/>
        <end position="435"/>
    </location>
</feature>
<feature type="transmembrane region" description="Helical" evidence="17">
    <location>
        <begin position="441"/>
        <end position="461"/>
    </location>
</feature>
<dbReference type="InterPro" id="IPR050860">
    <property type="entry name" value="FeoB_GTPase"/>
</dbReference>
<name>A0A2A5RLJ5_9LACT</name>
<evidence type="ECO:0000256" key="14">
    <source>
        <dbReference type="NCBIfam" id="TIGR00437"/>
    </source>
</evidence>
<dbReference type="InterPro" id="IPR003373">
    <property type="entry name" value="Fe2_transport_prot-B"/>
</dbReference>
<dbReference type="GO" id="GO:0046872">
    <property type="term" value="F:metal ion binding"/>
    <property type="evidence" value="ECO:0007669"/>
    <property type="project" value="UniProtKB-KW"/>
</dbReference>
<comment type="subcellular location">
    <subcellularLocation>
        <location evidence="2">Cell inner membrane</location>
        <topology evidence="2">Multi-pass membrane protein</topology>
    </subcellularLocation>
    <subcellularLocation>
        <location evidence="17">Cell membrane</location>
        <topology evidence="17">Multi-pass membrane protein</topology>
    </subcellularLocation>
</comment>
<evidence type="ECO:0000313" key="19">
    <source>
        <dbReference type="EMBL" id="PCS00131.1"/>
    </source>
</evidence>
<dbReference type="Pfam" id="PF07670">
    <property type="entry name" value="Gate"/>
    <property type="match status" value="2"/>
</dbReference>
<dbReference type="InterPro" id="IPR011640">
    <property type="entry name" value="Fe2_transport_prot_B_C"/>
</dbReference>
<dbReference type="AlphaFoldDB" id="A0A2A5RLJ5"/>
<dbReference type="InterPro" id="IPR030389">
    <property type="entry name" value="G_FEOB_dom"/>
</dbReference>
<keyword evidence="12 15" id="KW-0342">GTP-binding</keyword>
<dbReference type="PANTHER" id="PTHR43185">
    <property type="entry name" value="FERROUS IRON TRANSPORT PROTEIN B"/>
    <property type="match status" value="1"/>
</dbReference>
<feature type="binding site" evidence="16">
    <location>
        <position position="22"/>
    </location>
    <ligand>
        <name>Mg(2+)</name>
        <dbReference type="ChEBI" id="CHEBI:18420"/>
        <label>1</label>
    </ligand>
</feature>
<dbReference type="PANTHER" id="PTHR43185:SF1">
    <property type="entry name" value="FE(2+) TRANSPORTER FEOB"/>
    <property type="match status" value="1"/>
</dbReference>
<evidence type="ECO:0000256" key="7">
    <source>
        <dbReference type="ARBA" id="ARBA00022692"/>
    </source>
</evidence>
<feature type="transmembrane region" description="Helical" evidence="17">
    <location>
        <begin position="531"/>
        <end position="551"/>
    </location>
</feature>
<evidence type="ECO:0000256" key="15">
    <source>
        <dbReference type="PIRSR" id="PIRSR603373-1"/>
    </source>
</evidence>
<dbReference type="InterPro" id="IPR027417">
    <property type="entry name" value="P-loop_NTPase"/>
</dbReference>
<evidence type="ECO:0000256" key="3">
    <source>
        <dbReference type="ARBA" id="ARBA00022448"/>
    </source>
</evidence>
<feature type="binding site" evidence="15">
    <location>
        <begin position="53"/>
        <end position="56"/>
    </location>
    <ligand>
        <name>GTP</name>
        <dbReference type="ChEBI" id="CHEBI:37565"/>
        <label>1</label>
    </ligand>
</feature>
<dbReference type="GO" id="GO:0015093">
    <property type="term" value="F:ferrous iron transmembrane transporter activity"/>
    <property type="evidence" value="ECO:0007669"/>
    <property type="project" value="UniProtKB-UniRule"/>
</dbReference>
<keyword evidence="7 17" id="KW-0812">Transmembrane</keyword>
<evidence type="ECO:0000256" key="10">
    <source>
        <dbReference type="ARBA" id="ARBA00023004"/>
    </source>
</evidence>
<comment type="caution">
    <text evidence="19">The sequence shown here is derived from an EMBL/GenBank/DDBJ whole genome shotgun (WGS) entry which is preliminary data.</text>
</comment>
<feature type="transmembrane region" description="Helical" evidence="17">
    <location>
        <begin position="306"/>
        <end position="324"/>
    </location>
</feature>
<dbReference type="Pfam" id="PF02421">
    <property type="entry name" value="FeoB_N"/>
    <property type="match status" value="1"/>
</dbReference>
<dbReference type="FunFam" id="3.40.50.300:FF:000426">
    <property type="entry name" value="Ferrous iron transport protein B"/>
    <property type="match status" value="1"/>
</dbReference>
<keyword evidence="20" id="KW-1185">Reference proteome</keyword>
<feature type="transmembrane region" description="Helical" evidence="17">
    <location>
        <begin position="376"/>
        <end position="399"/>
    </location>
</feature>
<protein>
    <recommendedName>
        <fullName evidence="14 17">Ferrous iron transport protein B</fullName>
    </recommendedName>
</protein>
<dbReference type="Gene3D" id="1.10.287.1770">
    <property type="match status" value="1"/>
</dbReference>
<dbReference type="InterPro" id="IPR011642">
    <property type="entry name" value="Gate_dom"/>
</dbReference>
<keyword evidence="3 17" id="KW-0813">Transport</keyword>
<dbReference type="OrthoDB" id="9809127at2"/>
<evidence type="ECO:0000256" key="9">
    <source>
        <dbReference type="ARBA" id="ARBA00022989"/>
    </source>
</evidence>
<feature type="transmembrane region" description="Helical" evidence="17">
    <location>
        <begin position="634"/>
        <end position="655"/>
    </location>
</feature>
<evidence type="ECO:0000256" key="6">
    <source>
        <dbReference type="ARBA" id="ARBA00022519"/>
    </source>
</evidence>
<keyword evidence="16" id="KW-0479">Metal-binding</keyword>
<evidence type="ECO:0000313" key="20">
    <source>
        <dbReference type="Proteomes" id="UP000218181"/>
    </source>
</evidence>
<keyword evidence="10 17" id="KW-0408">Iron</keyword>
<keyword evidence="5 17" id="KW-0410">Iron transport</keyword>
<dbReference type="NCBIfam" id="TIGR00437">
    <property type="entry name" value="feoB"/>
    <property type="match status" value="1"/>
</dbReference>
<evidence type="ECO:0000256" key="16">
    <source>
        <dbReference type="PIRSR" id="PIRSR603373-2"/>
    </source>
</evidence>
<feature type="transmembrane region" description="Helical" evidence="17">
    <location>
        <begin position="500"/>
        <end position="519"/>
    </location>
</feature>
<dbReference type="RefSeq" id="WP_096817912.1">
    <property type="nucleotide sequence ID" value="NZ_JXJU01000005.1"/>
</dbReference>
<keyword evidence="6" id="KW-0997">Cell inner membrane</keyword>
<dbReference type="Gene3D" id="3.40.50.300">
    <property type="entry name" value="P-loop containing nucleotide triphosphate hydrolases"/>
    <property type="match status" value="1"/>
</dbReference>
<comment type="similarity">
    <text evidence="17">Belongs to the TRAFAC class TrmE-Era-EngA-EngB-Septin-like GTPase superfamily. FeoB GTPase (TC 9.A.8) family.</text>
</comment>
<comment type="function">
    <text evidence="1 17">Probable transporter of a GTP-driven Fe(2+) uptake system.</text>
</comment>
<dbReference type="CDD" id="cd01879">
    <property type="entry name" value="FeoB"/>
    <property type="match status" value="1"/>
</dbReference>
<evidence type="ECO:0000256" key="5">
    <source>
        <dbReference type="ARBA" id="ARBA00022496"/>
    </source>
</evidence>
<gene>
    <name evidence="19" type="ORF">RT41_GL001442</name>
</gene>
<feature type="binding site" evidence="15">
    <location>
        <begin position="33"/>
        <end position="37"/>
    </location>
    <ligand>
        <name>GTP</name>
        <dbReference type="ChEBI" id="CHEBI:37565"/>
        <label>1</label>
    </ligand>
</feature>
<keyword evidence="16" id="KW-0460">Magnesium</keyword>
<keyword evidence="13 17" id="KW-0472">Membrane</keyword>
<dbReference type="GO" id="GO:0005886">
    <property type="term" value="C:plasma membrane"/>
    <property type="evidence" value="ECO:0007669"/>
    <property type="project" value="UniProtKB-SubCell"/>
</dbReference>
<feature type="domain" description="FeoB-type G" evidence="18">
    <location>
        <begin position="1"/>
        <end position="162"/>
    </location>
</feature>
<dbReference type="STRING" id="1291764.GCA_001311235_02655"/>
<evidence type="ECO:0000256" key="2">
    <source>
        <dbReference type="ARBA" id="ARBA00004429"/>
    </source>
</evidence>
<evidence type="ECO:0000256" key="1">
    <source>
        <dbReference type="ARBA" id="ARBA00003926"/>
    </source>
</evidence>
<reference evidence="19 20" key="1">
    <citation type="submission" date="2014-12" db="EMBL/GenBank/DDBJ databases">
        <title>Draft genome sequences of 10 type strains of Lactococcus.</title>
        <authorList>
            <person name="Sun Z."/>
            <person name="Zhong Z."/>
            <person name="Liu W."/>
            <person name="Zhang W."/>
            <person name="Zhang H."/>
        </authorList>
    </citation>
    <scope>NUCLEOTIDE SEQUENCE [LARGE SCALE GENOMIC DNA]</scope>
    <source>
        <strain evidence="19 20">JCM 16395</strain>
    </source>
</reference>
<keyword evidence="8 15" id="KW-0547">Nucleotide-binding</keyword>
<evidence type="ECO:0000256" key="8">
    <source>
        <dbReference type="ARBA" id="ARBA00022741"/>
    </source>
</evidence>
<organism evidence="19 20">
    <name type="scientific">Lactococcus fujiensis JCM 16395</name>
    <dbReference type="NCBI Taxonomy" id="1291764"/>
    <lineage>
        <taxon>Bacteria</taxon>
        <taxon>Bacillati</taxon>
        <taxon>Bacillota</taxon>
        <taxon>Bacilli</taxon>
        <taxon>Lactobacillales</taxon>
        <taxon>Streptococcaceae</taxon>
        <taxon>Lactococcus</taxon>
    </lineage>
</organism>
<feature type="transmembrane region" description="Helical" evidence="17">
    <location>
        <begin position="269"/>
        <end position="286"/>
    </location>
</feature>
<feature type="binding site" evidence="16">
    <location>
        <position position="19"/>
    </location>
    <ligand>
        <name>Mg(2+)</name>
        <dbReference type="ChEBI" id="CHEBI:18420"/>
        <label>2</label>
    </ligand>
</feature>
<dbReference type="Pfam" id="PF17910">
    <property type="entry name" value="FeoB_Cyto"/>
    <property type="match status" value="1"/>
</dbReference>
<feature type="binding site" evidence="16">
    <location>
        <position position="23"/>
    </location>
    <ligand>
        <name>Mg(2+)</name>
        <dbReference type="ChEBI" id="CHEBI:18420"/>
        <label>2</label>
    </ligand>
</feature>
<keyword evidence="9 17" id="KW-1133">Transmembrane helix</keyword>
<feature type="binding site" evidence="15">
    <location>
        <begin position="113"/>
        <end position="116"/>
    </location>
    <ligand>
        <name>GTP</name>
        <dbReference type="ChEBI" id="CHEBI:37565"/>
        <label>1</label>
    </ligand>
</feature>
<feature type="binding site" evidence="15">
    <location>
        <begin position="8"/>
        <end position="15"/>
    </location>
    <ligand>
        <name>GTP</name>
        <dbReference type="ChEBI" id="CHEBI:37565"/>
        <label>1</label>
    </ligand>
</feature>
<evidence type="ECO:0000256" key="12">
    <source>
        <dbReference type="ARBA" id="ARBA00023134"/>
    </source>
</evidence>
<evidence type="ECO:0000259" key="18">
    <source>
        <dbReference type="PROSITE" id="PS51711"/>
    </source>
</evidence>
<feature type="transmembrane region" description="Helical" evidence="17">
    <location>
        <begin position="558"/>
        <end position="579"/>
    </location>
</feature>
<feature type="transmembrane region" description="Helical" evidence="17">
    <location>
        <begin position="599"/>
        <end position="622"/>
    </location>
</feature>
<keyword evidence="11" id="KW-0406">Ion transport</keyword>
<dbReference type="InterPro" id="IPR041069">
    <property type="entry name" value="FeoB_Cyto"/>
</dbReference>
<evidence type="ECO:0000256" key="4">
    <source>
        <dbReference type="ARBA" id="ARBA00022475"/>
    </source>
</evidence>
<keyword evidence="4" id="KW-1003">Cell membrane</keyword>
<proteinExistence type="inferred from homology"/>
<dbReference type="Proteomes" id="UP000218181">
    <property type="component" value="Unassembled WGS sequence"/>
</dbReference>
<dbReference type="PROSITE" id="PS51711">
    <property type="entry name" value="G_FEOB"/>
    <property type="match status" value="1"/>
</dbReference>